<proteinExistence type="predicted"/>
<dbReference type="InterPro" id="IPR050340">
    <property type="entry name" value="Cytosolic_Fe-S_CAF"/>
</dbReference>
<evidence type="ECO:0000259" key="1">
    <source>
        <dbReference type="PROSITE" id="PS51379"/>
    </source>
</evidence>
<dbReference type="AlphaFoldDB" id="A0A7V7QM11"/>
<keyword evidence="3" id="KW-1185">Reference proteome</keyword>
<dbReference type="RefSeq" id="WP_151142293.1">
    <property type="nucleotide sequence ID" value="NZ_WAGX01000004.1"/>
</dbReference>
<protein>
    <submittedName>
        <fullName evidence="2">Iron hydrogenase</fullName>
    </submittedName>
</protein>
<organism evidence="2 3">
    <name type="scientific">Candidatus Galacturonatibacter soehngenii</name>
    <dbReference type="NCBI Taxonomy" id="2307010"/>
    <lineage>
        <taxon>Bacteria</taxon>
        <taxon>Bacillati</taxon>
        <taxon>Bacillota</taxon>
        <taxon>Clostridia</taxon>
        <taxon>Lachnospirales</taxon>
        <taxon>Lachnospiraceae</taxon>
        <taxon>Candidatus Galacturonatibacter</taxon>
    </lineage>
</organism>
<dbReference type="OrthoDB" id="9798098at2"/>
<dbReference type="InterPro" id="IPR004108">
    <property type="entry name" value="Fe_hydrogenase_lsu_C"/>
</dbReference>
<evidence type="ECO:0000313" key="2">
    <source>
        <dbReference type="EMBL" id="KAB1439616.1"/>
    </source>
</evidence>
<dbReference type="Proteomes" id="UP000461768">
    <property type="component" value="Unassembled WGS sequence"/>
</dbReference>
<dbReference type="Gene3D" id="3.40.950.10">
    <property type="entry name" value="Fe-only Hydrogenase (Larger Subunit), Chain L, domain 3"/>
    <property type="match status" value="1"/>
</dbReference>
<comment type="caution">
    <text evidence="2">The sequence shown here is derived from an EMBL/GenBank/DDBJ whole genome shotgun (WGS) entry which is preliminary data.</text>
</comment>
<reference evidence="2 3" key="1">
    <citation type="submission" date="2019-09" db="EMBL/GenBank/DDBJ databases">
        <authorList>
            <person name="Valk L.C."/>
        </authorList>
    </citation>
    <scope>NUCLEOTIDE SEQUENCE [LARGE SCALE GENOMIC DNA]</scope>
    <source>
        <strain evidence="2">GalUA</strain>
    </source>
</reference>
<feature type="domain" description="4Fe-4S ferredoxin-type" evidence="1">
    <location>
        <begin position="78"/>
        <end position="107"/>
    </location>
</feature>
<sequence>MKTFQELYQFAIKSTINGELDQLEENAKDFDPHQLDCLLNPAKHPLVIKTGKCECKDESQSECVKRCPFEAISIRDEGGIAIDPELCMGCSNCVDGCANEKLKSSTDIIPALKAIRSSKGLVYAMIAPAFLGQFSENVTPGKLRSAMKKVGFDGMIEVALFADILTLKEALEFDKNINDESDFQLTSCCCPMWIAMIKKVYHELMPHVPGAVSPMVACARTIKALHPEALTIFIGPCLAKKAEAREKDLVGDVDYVLTFQEMQNIFDAFAIDPSKMEESEKDHSSKAGRIYARAGGVSEAVEHTLNSIRPDRKIKIKIKKADGVPGCKAMIQELMEGKSNANFYEGMGCRGGCVGGPKAVTNVEDGTKAVNEYGEAATYQNPAQNPYVIELLHQLGFDTIESLLENSEIFTRQF</sequence>
<dbReference type="PROSITE" id="PS51379">
    <property type="entry name" value="4FE4S_FER_2"/>
    <property type="match status" value="1"/>
</dbReference>
<dbReference type="SUPFAM" id="SSF53920">
    <property type="entry name" value="Fe-only hydrogenase"/>
    <property type="match status" value="1"/>
</dbReference>
<dbReference type="EMBL" id="WAGX01000004">
    <property type="protein sequence ID" value="KAB1439616.1"/>
    <property type="molecule type" value="Genomic_DNA"/>
</dbReference>
<reference evidence="2 3" key="2">
    <citation type="submission" date="2020-02" db="EMBL/GenBank/DDBJ databases">
        <title>Candidatus Galacturonibacter soehngenii shows hetero-acetogenic catabolism of galacturonic acid but lacks a canonical carbon monoxide dehydrogenase/acetyl-CoA synthase complex.</title>
        <authorList>
            <person name="Diender M."/>
            <person name="Stouten G.R."/>
            <person name="Petersen J.F."/>
            <person name="Nielsen P.H."/>
            <person name="Dueholm M.S."/>
            <person name="Pronk J.T."/>
            <person name="Van Loosdrecht M.C.M."/>
        </authorList>
    </citation>
    <scope>NUCLEOTIDE SEQUENCE [LARGE SCALE GENOMIC DNA]</scope>
    <source>
        <strain evidence="2">GalUA</strain>
    </source>
</reference>
<gene>
    <name evidence="2" type="ORF">F7O84_04285</name>
</gene>
<name>A0A7V7QM11_9FIRM</name>
<dbReference type="Pfam" id="PF02906">
    <property type="entry name" value="Fe_hyd_lg_C"/>
    <property type="match status" value="1"/>
</dbReference>
<dbReference type="PANTHER" id="PTHR11615">
    <property type="entry name" value="NITRATE, FORMATE, IRON DEHYDROGENASE"/>
    <property type="match status" value="1"/>
</dbReference>
<dbReference type="InterPro" id="IPR009016">
    <property type="entry name" value="Fe_hydrogenase"/>
</dbReference>
<evidence type="ECO:0000313" key="3">
    <source>
        <dbReference type="Proteomes" id="UP000461768"/>
    </source>
</evidence>
<dbReference type="Gene3D" id="3.30.70.20">
    <property type="match status" value="1"/>
</dbReference>
<accession>A0A7V7QM11</accession>
<dbReference type="InterPro" id="IPR017896">
    <property type="entry name" value="4Fe4S_Fe-S-bd"/>
</dbReference>
<dbReference type="SUPFAM" id="SSF54862">
    <property type="entry name" value="4Fe-4S ferredoxins"/>
    <property type="match status" value="1"/>
</dbReference>